<dbReference type="GO" id="GO:0000981">
    <property type="term" value="F:DNA-binding transcription factor activity, RNA polymerase II-specific"/>
    <property type="evidence" value="ECO:0007669"/>
    <property type="project" value="TreeGrafter"/>
</dbReference>
<dbReference type="PROSITE" id="PS50157">
    <property type="entry name" value="ZINC_FINGER_C2H2_2"/>
    <property type="match status" value="8"/>
</dbReference>
<dbReference type="FunFam" id="3.30.160.60:FF:000016">
    <property type="entry name" value="zinc finger protein 37 homolog"/>
    <property type="match status" value="1"/>
</dbReference>
<keyword evidence="9" id="KW-0539">Nucleus</keyword>
<feature type="domain" description="BTB" evidence="12">
    <location>
        <begin position="24"/>
        <end position="88"/>
    </location>
</feature>
<evidence type="ECO:0000256" key="9">
    <source>
        <dbReference type="ARBA" id="ARBA00023242"/>
    </source>
</evidence>
<dbReference type="AlphaFoldDB" id="A0A4W5JUM6"/>
<dbReference type="SMART" id="SM00225">
    <property type="entry name" value="BTB"/>
    <property type="match status" value="1"/>
</dbReference>
<feature type="compositionally biased region" description="Low complexity" evidence="11">
    <location>
        <begin position="124"/>
        <end position="134"/>
    </location>
</feature>
<keyword evidence="3" id="KW-0677">Repeat</keyword>
<feature type="domain" description="C2H2-type" evidence="13">
    <location>
        <begin position="390"/>
        <end position="418"/>
    </location>
</feature>
<evidence type="ECO:0000256" key="1">
    <source>
        <dbReference type="ARBA" id="ARBA00004123"/>
    </source>
</evidence>
<dbReference type="Ensembl" id="ENSHHUT00000003575.1">
    <property type="protein sequence ID" value="ENSHHUP00000003454.1"/>
    <property type="gene ID" value="ENSHHUG00000002192.1"/>
</dbReference>
<dbReference type="FunFam" id="3.30.160.60:FF:000925">
    <property type="entry name" value="Zinc finger protein 668"/>
    <property type="match status" value="1"/>
</dbReference>
<feature type="compositionally biased region" description="Polar residues" evidence="11">
    <location>
        <begin position="203"/>
        <end position="221"/>
    </location>
</feature>
<feature type="domain" description="C2H2-type" evidence="13">
    <location>
        <begin position="475"/>
        <end position="502"/>
    </location>
</feature>
<evidence type="ECO:0000256" key="2">
    <source>
        <dbReference type="ARBA" id="ARBA00022723"/>
    </source>
</evidence>
<dbReference type="PROSITE" id="PS50097">
    <property type="entry name" value="BTB"/>
    <property type="match status" value="1"/>
</dbReference>
<organism evidence="14 15">
    <name type="scientific">Hucho hucho</name>
    <name type="common">huchen</name>
    <dbReference type="NCBI Taxonomy" id="62062"/>
    <lineage>
        <taxon>Eukaryota</taxon>
        <taxon>Metazoa</taxon>
        <taxon>Chordata</taxon>
        <taxon>Craniata</taxon>
        <taxon>Vertebrata</taxon>
        <taxon>Euteleostomi</taxon>
        <taxon>Actinopterygii</taxon>
        <taxon>Neopterygii</taxon>
        <taxon>Teleostei</taxon>
        <taxon>Protacanthopterygii</taxon>
        <taxon>Salmoniformes</taxon>
        <taxon>Salmonidae</taxon>
        <taxon>Salmoninae</taxon>
        <taxon>Hucho</taxon>
    </lineage>
</organism>
<feature type="compositionally biased region" description="Pro residues" evidence="11">
    <location>
        <begin position="176"/>
        <end position="186"/>
    </location>
</feature>
<evidence type="ECO:0000313" key="14">
    <source>
        <dbReference type="Ensembl" id="ENSHHUP00000003454.1"/>
    </source>
</evidence>
<dbReference type="FunFam" id="3.30.160.60:FF:000875">
    <property type="entry name" value="zinc finger protein 236 isoform X7"/>
    <property type="match status" value="1"/>
</dbReference>
<comment type="subcellular location">
    <subcellularLocation>
        <location evidence="1">Nucleus</location>
    </subcellularLocation>
</comment>
<evidence type="ECO:0008006" key="16">
    <source>
        <dbReference type="Google" id="ProtNLM"/>
    </source>
</evidence>
<keyword evidence="8" id="KW-0804">Transcription</keyword>
<evidence type="ECO:0000256" key="10">
    <source>
        <dbReference type="PROSITE-ProRule" id="PRU00042"/>
    </source>
</evidence>
<feature type="compositionally biased region" description="Basic and acidic residues" evidence="11">
    <location>
        <begin position="109"/>
        <end position="122"/>
    </location>
</feature>
<feature type="compositionally biased region" description="Basic and acidic residues" evidence="11">
    <location>
        <begin position="257"/>
        <end position="267"/>
    </location>
</feature>
<dbReference type="Pfam" id="PF00651">
    <property type="entry name" value="BTB"/>
    <property type="match status" value="1"/>
</dbReference>
<dbReference type="PROSITE" id="PS00028">
    <property type="entry name" value="ZINC_FINGER_C2H2_1"/>
    <property type="match status" value="8"/>
</dbReference>
<keyword evidence="2" id="KW-0479">Metal-binding</keyword>
<dbReference type="InterPro" id="IPR011333">
    <property type="entry name" value="SKP1/BTB/POZ_sf"/>
</dbReference>
<dbReference type="SUPFAM" id="SSF57667">
    <property type="entry name" value="beta-beta-alpha zinc fingers"/>
    <property type="match status" value="4"/>
</dbReference>
<dbReference type="FunFam" id="3.30.160.60:FF:000624">
    <property type="entry name" value="zinc finger protein 697"/>
    <property type="match status" value="1"/>
</dbReference>
<dbReference type="STRING" id="62062.ENSHHUP00000003454"/>
<feature type="domain" description="C2H2-type" evidence="13">
    <location>
        <begin position="334"/>
        <end position="361"/>
    </location>
</feature>
<evidence type="ECO:0000256" key="6">
    <source>
        <dbReference type="ARBA" id="ARBA00023015"/>
    </source>
</evidence>
<keyword evidence="7" id="KW-0238">DNA-binding</keyword>
<feature type="domain" description="C2H2-type" evidence="13">
    <location>
        <begin position="447"/>
        <end position="474"/>
    </location>
</feature>
<evidence type="ECO:0000256" key="4">
    <source>
        <dbReference type="ARBA" id="ARBA00022771"/>
    </source>
</evidence>
<dbReference type="Gene3D" id="3.30.160.60">
    <property type="entry name" value="Classic Zinc Finger"/>
    <property type="match status" value="7"/>
</dbReference>
<evidence type="ECO:0000259" key="13">
    <source>
        <dbReference type="PROSITE" id="PS50157"/>
    </source>
</evidence>
<feature type="compositionally biased region" description="Basic and acidic residues" evidence="11">
    <location>
        <begin position="307"/>
        <end position="329"/>
    </location>
</feature>
<feature type="domain" description="C2H2-type" evidence="13">
    <location>
        <begin position="503"/>
        <end position="525"/>
    </location>
</feature>
<sequence length="748" mass="83442">MSQLAHSEHLLEQLRWQRESNVLCDITVVVGDTLFRAHRNVLAAFSGFFSALPDRGHLVTTLNPEFVSEQALDTLLKYIYSGELHTDSEGSEAVLGAAVFLGMREAERHLKDKTDSQQETRIESTSPTPSHHCLPSPPSPEAFKPLFCVSGGGSVEREEEKEGEKGEEDERGDPEYTPPSPSPPTSPRRGARKRKGRKPKATPRNQTSPGNQTLPRNPTSPSHDDTQDDTTVPQPQRGRGRGRGKGRGRGRGRGGGMRRDLLLKKSDLQIVEENETDLSPSSLKPVKRQRRSSGERRGVKSGRGRGKLKENRSSDGEGDEGKAGLKNQQVKEKPVCAECNKEFSEISSLRRHMRIHKGVKPFQCLFCNRAFTQGNQLKTHLRIHTGEKPFACSQCDKGFAQKCQLVAHCRMYHGEEKPYTCEQCGLQFATSSNYKIHCRKHSGEKPYVCEQCGKGFAQASTLTYHMRSHTGEKPYQCDNCGMAFSVSSSLITHKRKHTGEATHECLVCQKAFITKRELNKHSHIHNDLLCSRRAPVLEWRGNTGWRESLGRGERDVGGDPAVKQRVTCELCGNTYAGLSSLKKHQERQHLVTVEVPEGALLHNIPIDHQGLISRDAPSPMYKEPDNPDHEEPDELEEPDNPDLEEPDNPDLEEPDNPDLEEPDNPDLEEPDNPEPKEPGNPEPEEPDNPEPTTPNLSPNPLSVLVEQLRTSSSSFSSPLSHCDPAYPVEDMEQIIIIRTLDNDPCPDP</sequence>
<reference evidence="14" key="3">
    <citation type="submission" date="2025-09" db="UniProtKB">
        <authorList>
            <consortium name="Ensembl"/>
        </authorList>
    </citation>
    <scope>IDENTIFICATION</scope>
</reference>
<dbReference type="GO" id="GO:0005634">
    <property type="term" value="C:nucleus"/>
    <property type="evidence" value="ECO:0007669"/>
    <property type="project" value="UniProtKB-SubCell"/>
</dbReference>
<keyword evidence="15" id="KW-1185">Reference proteome</keyword>
<dbReference type="Proteomes" id="UP000314982">
    <property type="component" value="Unassembled WGS sequence"/>
</dbReference>
<dbReference type="Gene3D" id="3.30.710.10">
    <property type="entry name" value="Potassium Channel Kv1.1, Chain A"/>
    <property type="match status" value="1"/>
</dbReference>
<evidence type="ECO:0000256" key="8">
    <source>
        <dbReference type="ARBA" id="ARBA00023163"/>
    </source>
</evidence>
<dbReference type="FunFam" id="3.30.160.60:FF:000030">
    <property type="entry name" value="Zinc finger protein 628"/>
    <property type="match status" value="1"/>
</dbReference>
<feature type="domain" description="C2H2-type" evidence="13">
    <location>
        <begin position="362"/>
        <end position="389"/>
    </location>
</feature>
<dbReference type="SMART" id="SM00355">
    <property type="entry name" value="ZnF_C2H2"/>
    <property type="match status" value="8"/>
</dbReference>
<feature type="domain" description="C2H2-type" evidence="13">
    <location>
        <begin position="566"/>
        <end position="589"/>
    </location>
</feature>
<dbReference type="PANTHER" id="PTHR24394">
    <property type="entry name" value="ZINC FINGER PROTEIN"/>
    <property type="match status" value="1"/>
</dbReference>
<dbReference type="FunFam" id="3.30.160.60:FF:000478">
    <property type="entry name" value="Zinc finger protein 133"/>
    <property type="match status" value="1"/>
</dbReference>
<feature type="region of interest" description="Disordered" evidence="11">
    <location>
        <begin position="109"/>
        <end position="329"/>
    </location>
</feature>
<feature type="compositionally biased region" description="Acidic residues" evidence="11">
    <location>
        <begin position="630"/>
        <end position="672"/>
    </location>
</feature>
<feature type="compositionally biased region" description="Basic residues" evidence="11">
    <location>
        <begin position="189"/>
        <end position="201"/>
    </location>
</feature>
<feature type="compositionally biased region" description="Basic and acidic residues" evidence="11">
    <location>
        <begin position="155"/>
        <end position="164"/>
    </location>
</feature>
<evidence type="ECO:0000313" key="15">
    <source>
        <dbReference type="Proteomes" id="UP000314982"/>
    </source>
</evidence>
<dbReference type="InterPro" id="IPR013087">
    <property type="entry name" value="Znf_C2H2_type"/>
</dbReference>
<feature type="domain" description="C2H2-type" evidence="13">
    <location>
        <begin position="419"/>
        <end position="446"/>
    </location>
</feature>
<proteinExistence type="predicted"/>
<name>A0A4W5JUM6_9TELE</name>
<evidence type="ECO:0000256" key="3">
    <source>
        <dbReference type="ARBA" id="ARBA00022737"/>
    </source>
</evidence>
<evidence type="ECO:0000256" key="7">
    <source>
        <dbReference type="ARBA" id="ARBA00023125"/>
    </source>
</evidence>
<reference evidence="15" key="1">
    <citation type="submission" date="2018-06" db="EMBL/GenBank/DDBJ databases">
        <title>Genome assembly of Danube salmon.</title>
        <authorList>
            <person name="Macqueen D.J."/>
            <person name="Gundappa M.K."/>
        </authorList>
    </citation>
    <scope>NUCLEOTIDE SEQUENCE [LARGE SCALE GENOMIC DNA]</scope>
</reference>
<keyword evidence="6" id="KW-0805">Transcription regulation</keyword>
<protein>
    <recommendedName>
        <fullName evidence="16">Myoneurin</fullName>
    </recommendedName>
</protein>
<accession>A0A4W5JUM6</accession>
<dbReference type="Pfam" id="PF00096">
    <property type="entry name" value="zf-C2H2"/>
    <property type="match status" value="4"/>
</dbReference>
<feature type="region of interest" description="Disordered" evidence="11">
    <location>
        <begin position="609"/>
        <end position="725"/>
    </location>
</feature>
<dbReference type="InterPro" id="IPR000210">
    <property type="entry name" value="BTB/POZ_dom"/>
</dbReference>
<keyword evidence="5" id="KW-0862">Zinc</keyword>
<dbReference type="GO" id="GO:0003677">
    <property type="term" value="F:DNA binding"/>
    <property type="evidence" value="ECO:0007669"/>
    <property type="project" value="UniProtKB-KW"/>
</dbReference>
<keyword evidence="4 10" id="KW-0863">Zinc-finger</keyword>
<dbReference type="GO" id="GO:0008270">
    <property type="term" value="F:zinc ion binding"/>
    <property type="evidence" value="ECO:0007669"/>
    <property type="project" value="UniProtKB-KW"/>
</dbReference>
<dbReference type="PANTHER" id="PTHR24394:SF29">
    <property type="entry name" value="MYONEURIN"/>
    <property type="match status" value="1"/>
</dbReference>
<evidence type="ECO:0000259" key="12">
    <source>
        <dbReference type="PROSITE" id="PS50097"/>
    </source>
</evidence>
<dbReference type="GeneTree" id="ENSGT00940000161266"/>
<dbReference type="SUPFAM" id="SSF54695">
    <property type="entry name" value="POZ domain"/>
    <property type="match status" value="1"/>
</dbReference>
<reference evidence="14" key="2">
    <citation type="submission" date="2025-08" db="UniProtKB">
        <authorList>
            <consortium name="Ensembl"/>
        </authorList>
    </citation>
    <scope>IDENTIFICATION</scope>
</reference>
<feature type="compositionally biased region" description="Basic residues" evidence="11">
    <location>
        <begin position="238"/>
        <end position="252"/>
    </location>
</feature>
<dbReference type="InterPro" id="IPR036236">
    <property type="entry name" value="Znf_C2H2_sf"/>
</dbReference>
<evidence type="ECO:0000256" key="11">
    <source>
        <dbReference type="SAM" id="MobiDB-lite"/>
    </source>
</evidence>
<feature type="compositionally biased region" description="Low complexity" evidence="11">
    <location>
        <begin position="711"/>
        <end position="720"/>
    </location>
</feature>
<evidence type="ECO:0000256" key="5">
    <source>
        <dbReference type="ARBA" id="ARBA00022833"/>
    </source>
</evidence>